<evidence type="ECO:0000256" key="1">
    <source>
        <dbReference type="SAM" id="MobiDB-lite"/>
    </source>
</evidence>
<sequence length="234" mass="25630">MFLVPLVALPAEAYAVLKSKANLLRRLIRRARRTLRSRGAAPPLPPPLLRRRRRRPPPTSASSSSSAAAFSLGIPGPKEWLREQKKAAKYVLAPIDASRQILRNAYQLLEAAPDSAAEKTKDVRSLLYSAARDCVPEQRNSLVAFQSQTGVEVCTFRLLVNNAASLLNNGDPVKLEAEARLAEVIRSFSSIGSVINKSNLQLNSDGEKLKQGLTDTISALDEFERASKTVWASN</sequence>
<dbReference type="AlphaFoldDB" id="A0A6V7PBG4"/>
<protein>
    <submittedName>
        <fullName evidence="2">Uncharacterized protein</fullName>
    </submittedName>
</protein>
<evidence type="ECO:0000313" key="2">
    <source>
        <dbReference type="EMBL" id="CAD1828222.1"/>
    </source>
</evidence>
<name>A0A6V7PBG4_ANACO</name>
<dbReference type="EMBL" id="LR862147">
    <property type="protein sequence ID" value="CAD1828222.1"/>
    <property type="molecule type" value="Genomic_DNA"/>
</dbReference>
<feature type="compositionally biased region" description="Low complexity" evidence="1">
    <location>
        <begin position="60"/>
        <end position="70"/>
    </location>
</feature>
<gene>
    <name evidence="2" type="ORF">CB5_LOCUS11433</name>
</gene>
<feature type="region of interest" description="Disordered" evidence="1">
    <location>
        <begin position="35"/>
        <end position="70"/>
    </location>
</feature>
<dbReference type="PANTHER" id="PTHR36398:SF1">
    <property type="entry name" value="PLASMA MEMBRANE FUSION PROTEIN"/>
    <property type="match status" value="1"/>
</dbReference>
<dbReference type="PANTHER" id="PTHR36398">
    <property type="entry name" value="PLASMA MEMBRANE FUSION PROTEIN"/>
    <property type="match status" value="1"/>
</dbReference>
<dbReference type="GO" id="GO:0009507">
    <property type="term" value="C:chloroplast"/>
    <property type="evidence" value="ECO:0007669"/>
    <property type="project" value="TreeGrafter"/>
</dbReference>
<organism evidence="2">
    <name type="scientific">Ananas comosus var. bracteatus</name>
    <name type="common">red pineapple</name>
    <dbReference type="NCBI Taxonomy" id="296719"/>
    <lineage>
        <taxon>Eukaryota</taxon>
        <taxon>Viridiplantae</taxon>
        <taxon>Streptophyta</taxon>
        <taxon>Embryophyta</taxon>
        <taxon>Tracheophyta</taxon>
        <taxon>Spermatophyta</taxon>
        <taxon>Magnoliopsida</taxon>
        <taxon>Liliopsida</taxon>
        <taxon>Poales</taxon>
        <taxon>Bromeliaceae</taxon>
        <taxon>Bromelioideae</taxon>
        <taxon>Ananas</taxon>
    </lineage>
</organism>
<reference evidence="2" key="1">
    <citation type="submission" date="2020-07" db="EMBL/GenBank/DDBJ databases">
        <authorList>
            <person name="Lin J."/>
        </authorList>
    </citation>
    <scope>NUCLEOTIDE SEQUENCE</scope>
</reference>
<accession>A0A6V7PBG4</accession>
<proteinExistence type="predicted"/>